<evidence type="ECO:0000259" key="6">
    <source>
        <dbReference type="PROSITE" id="PS50404"/>
    </source>
</evidence>
<proteinExistence type="predicted"/>
<feature type="region of interest" description="Disordered" evidence="4">
    <location>
        <begin position="228"/>
        <end position="263"/>
    </location>
</feature>
<feature type="domain" description="GST C-terminal" evidence="7">
    <location>
        <begin position="89"/>
        <end position="226"/>
    </location>
</feature>
<gene>
    <name evidence="8" type="ORF">BASA50_001626</name>
</gene>
<keyword evidence="9" id="KW-1185">Reference proteome</keyword>
<dbReference type="InterPro" id="IPR004045">
    <property type="entry name" value="Glutathione_S-Trfase_N"/>
</dbReference>
<keyword evidence="2 3" id="KW-0648">Protein biosynthesis</keyword>
<dbReference type="InterPro" id="IPR010987">
    <property type="entry name" value="Glutathione-S-Trfase_C-like"/>
</dbReference>
<dbReference type="Pfam" id="PF00647">
    <property type="entry name" value="EF1G"/>
    <property type="match status" value="1"/>
</dbReference>
<comment type="caution">
    <text evidence="8">The sequence shown here is derived from an EMBL/GenBank/DDBJ whole genome shotgun (WGS) entry which is preliminary data.</text>
</comment>
<dbReference type="PROSITE" id="PS50404">
    <property type="entry name" value="GST_NTER"/>
    <property type="match status" value="1"/>
</dbReference>
<accession>A0ABQ8FNK0</accession>
<dbReference type="PANTHER" id="PTHR43986">
    <property type="entry name" value="ELONGATION FACTOR 1-GAMMA"/>
    <property type="match status" value="1"/>
</dbReference>
<dbReference type="CDD" id="cd03044">
    <property type="entry name" value="GST_N_EF1Bgamma"/>
    <property type="match status" value="1"/>
</dbReference>
<evidence type="ECO:0000259" key="7">
    <source>
        <dbReference type="PROSITE" id="PS50405"/>
    </source>
</evidence>
<evidence type="ECO:0000259" key="5">
    <source>
        <dbReference type="PROSITE" id="PS50040"/>
    </source>
</evidence>
<protein>
    <recommendedName>
        <fullName evidence="10">Elongation factor 1-gamma</fullName>
    </recommendedName>
</protein>
<dbReference type="PROSITE" id="PS50040">
    <property type="entry name" value="EF1G_C"/>
    <property type="match status" value="1"/>
</dbReference>
<dbReference type="SFLD" id="SFLDG00358">
    <property type="entry name" value="Main_(cytGST)"/>
    <property type="match status" value="1"/>
</dbReference>
<dbReference type="Pfam" id="PF02798">
    <property type="entry name" value="GST_N"/>
    <property type="match status" value="1"/>
</dbReference>
<dbReference type="InterPro" id="IPR050802">
    <property type="entry name" value="EF-GSTs"/>
</dbReference>
<dbReference type="SUPFAM" id="SSF52833">
    <property type="entry name" value="Thioredoxin-like"/>
    <property type="match status" value="1"/>
</dbReference>
<dbReference type="PROSITE" id="PS50405">
    <property type="entry name" value="GST_CTER"/>
    <property type="match status" value="1"/>
</dbReference>
<dbReference type="EMBL" id="JAFCIX010000008">
    <property type="protein sequence ID" value="KAH6601402.1"/>
    <property type="molecule type" value="Genomic_DNA"/>
</dbReference>
<dbReference type="Pfam" id="PF00043">
    <property type="entry name" value="GST_C"/>
    <property type="match status" value="1"/>
</dbReference>
<dbReference type="Gene3D" id="3.40.30.10">
    <property type="entry name" value="Glutaredoxin"/>
    <property type="match status" value="1"/>
</dbReference>
<evidence type="ECO:0000256" key="1">
    <source>
        <dbReference type="ARBA" id="ARBA00022768"/>
    </source>
</evidence>
<feature type="domain" description="EF-1-gamma C-terminal" evidence="5">
    <location>
        <begin position="259"/>
        <end position="416"/>
    </location>
</feature>
<reference evidence="8 9" key="1">
    <citation type="submission" date="2021-02" db="EMBL/GenBank/DDBJ databases">
        <title>Variation within the Batrachochytrium salamandrivorans European outbreak.</title>
        <authorList>
            <person name="Kelly M."/>
            <person name="Pasmans F."/>
            <person name="Shea T.P."/>
            <person name="Munoz J.F."/>
            <person name="Carranza S."/>
            <person name="Cuomo C.A."/>
            <person name="Martel A."/>
        </authorList>
    </citation>
    <scope>NUCLEOTIDE SEQUENCE [LARGE SCALE GENOMIC DNA]</scope>
    <source>
        <strain evidence="8 9">AMFP18/2</strain>
    </source>
</reference>
<name>A0ABQ8FNK0_9FUNG</name>
<dbReference type="SFLD" id="SFLDS00019">
    <property type="entry name" value="Glutathione_Transferase_(cytos"/>
    <property type="match status" value="1"/>
</dbReference>
<dbReference type="Gene3D" id="1.20.1050.10">
    <property type="match status" value="1"/>
</dbReference>
<evidence type="ECO:0008006" key="10">
    <source>
        <dbReference type="Google" id="ProtNLM"/>
    </source>
</evidence>
<dbReference type="SMART" id="SM01183">
    <property type="entry name" value="EF1G"/>
    <property type="match status" value="1"/>
</dbReference>
<keyword evidence="1 3" id="KW-0251">Elongation factor</keyword>
<dbReference type="InterPro" id="IPR036282">
    <property type="entry name" value="Glutathione-S-Trfase_C_sf"/>
</dbReference>
<evidence type="ECO:0000256" key="2">
    <source>
        <dbReference type="ARBA" id="ARBA00022917"/>
    </source>
</evidence>
<dbReference type="Proteomes" id="UP001648503">
    <property type="component" value="Unassembled WGS sequence"/>
</dbReference>
<dbReference type="InterPro" id="IPR001662">
    <property type="entry name" value="EF1B_G_C"/>
</dbReference>
<dbReference type="InterPro" id="IPR004046">
    <property type="entry name" value="GST_C"/>
</dbReference>
<sequence length="416" mass="46797">MTCIGKIYTYPHNPRVSKALIAAKYSHVLVEEVHIAMGEFNKTPEFLEKFPLGQVPAFEGVDKTHLFESNAIAHYVASYKEGGELVGKNKSEAALVQQFMALADNEFALSAMWLIYPIFGFYPFDAENAKKAQEKIKSVFAALDKHLLTRTFLVAERVTLADIVLVCSLLPFYKMVLEPSFRAPYKNLNRWFATCVNQSEFKAVLGEVELCEKMLEAGALKPAAKVAAPAEKASKPKKKKDADDDEEEEPSYADEKPKGKNPLDLLPKSSFVLDEWKRVYSNSETRPTAIDWFWKNFDSEGFSIYKADYKYNSELAMVFMSSNLVGGFFQRLESARKYAFGSLVILGEDSANQITGYFVFRGQDIPFEVSDAADFESYDFVKADHTNAAVRAEFEAVLAWDETINGKKCADGKVFK</sequence>
<evidence type="ECO:0000313" key="9">
    <source>
        <dbReference type="Proteomes" id="UP001648503"/>
    </source>
</evidence>
<dbReference type="InterPro" id="IPR040079">
    <property type="entry name" value="Glutathione_S-Trfase"/>
</dbReference>
<evidence type="ECO:0000256" key="4">
    <source>
        <dbReference type="SAM" id="MobiDB-lite"/>
    </source>
</evidence>
<feature type="compositionally biased region" description="Acidic residues" evidence="4">
    <location>
        <begin position="243"/>
        <end position="252"/>
    </location>
</feature>
<dbReference type="Gene3D" id="3.30.70.1010">
    <property type="entry name" value="Translation elongation factor EF1B, gamma chain, conserved domain"/>
    <property type="match status" value="1"/>
</dbReference>
<dbReference type="InterPro" id="IPR036433">
    <property type="entry name" value="EF1B_G_C_sf"/>
</dbReference>
<dbReference type="SUPFAM" id="SSF47616">
    <property type="entry name" value="GST C-terminal domain-like"/>
    <property type="match status" value="1"/>
</dbReference>
<evidence type="ECO:0000256" key="3">
    <source>
        <dbReference type="PROSITE-ProRule" id="PRU00519"/>
    </source>
</evidence>
<dbReference type="SUPFAM" id="SSF89942">
    <property type="entry name" value="eEF1-gamma domain"/>
    <property type="match status" value="1"/>
</dbReference>
<dbReference type="CDD" id="cd03181">
    <property type="entry name" value="GST_C_EF1Bgamma_like"/>
    <property type="match status" value="1"/>
</dbReference>
<dbReference type="InterPro" id="IPR036249">
    <property type="entry name" value="Thioredoxin-like_sf"/>
</dbReference>
<dbReference type="PANTHER" id="PTHR43986:SF1">
    <property type="entry name" value="ELONGATION FACTOR 1-GAMMA"/>
    <property type="match status" value="1"/>
</dbReference>
<organism evidence="8 9">
    <name type="scientific">Batrachochytrium salamandrivorans</name>
    <dbReference type="NCBI Taxonomy" id="1357716"/>
    <lineage>
        <taxon>Eukaryota</taxon>
        <taxon>Fungi</taxon>
        <taxon>Fungi incertae sedis</taxon>
        <taxon>Chytridiomycota</taxon>
        <taxon>Chytridiomycota incertae sedis</taxon>
        <taxon>Chytridiomycetes</taxon>
        <taxon>Rhizophydiales</taxon>
        <taxon>Rhizophydiales incertae sedis</taxon>
        <taxon>Batrachochytrium</taxon>
    </lineage>
</organism>
<feature type="domain" description="GST N-terminal" evidence="6">
    <location>
        <begin position="3"/>
        <end position="84"/>
    </location>
</feature>
<evidence type="ECO:0000313" key="8">
    <source>
        <dbReference type="EMBL" id="KAH6601402.1"/>
    </source>
</evidence>